<organism evidence="2 3">
    <name type="scientific">Rossellomorea oryzaecorticis</name>
    <dbReference type="NCBI Taxonomy" id="1396505"/>
    <lineage>
        <taxon>Bacteria</taxon>
        <taxon>Bacillati</taxon>
        <taxon>Bacillota</taxon>
        <taxon>Bacilli</taxon>
        <taxon>Bacillales</taxon>
        <taxon>Bacillaceae</taxon>
        <taxon>Rossellomorea</taxon>
    </lineage>
</organism>
<proteinExistence type="predicted"/>
<keyword evidence="2" id="KW-0378">Hydrolase</keyword>
<dbReference type="Gene3D" id="3.40.50.1110">
    <property type="entry name" value="SGNH hydrolase"/>
    <property type="match status" value="1"/>
</dbReference>
<dbReference type="InterPro" id="IPR036514">
    <property type="entry name" value="SGNH_hydro_sf"/>
</dbReference>
<dbReference type="RefSeq" id="WP_411160184.1">
    <property type="nucleotide sequence ID" value="NZ_JBJOSA010000016.1"/>
</dbReference>
<accession>A0ABW8VVT9</accession>
<dbReference type="CDD" id="cd00229">
    <property type="entry name" value="SGNH_hydrolase"/>
    <property type="match status" value="1"/>
</dbReference>
<reference evidence="2 3" key="1">
    <citation type="submission" date="2024-12" db="EMBL/GenBank/DDBJ databases">
        <authorList>
            <person name="Li X."/>
            <person name="Zhang D."/>
        </authorList>
    </citation>
    <scope>NUCLEOTIDE SEQUENCE [LARGE SCALE GENOMIC DNA]</scope>
    <source>
        <strain evidence="2 3">JCM19602</strain>
    </source>
</reference>
<evidence type="ECO:0000256" key="1">
    <source>
        <dbReference type="SAM" id="MobiDB-lite"/>
    </source>
</evidence>
<dbReference type="SUPFAM" id="SSF52266">
    <property type="entry name" value="SGNH hydrolase"/>
    <property type="match status" value="1"/>
</dbReference>
<protein>
    <submittedName>
        <fullName evidence="2">SGNH/GDSL hydrolase family protein</fullName>
    </submittedName>
</protein>
<dbReference type="Proteomes" id="UP001628668">
    <property type="component" value="Unassembled WGS sequence"/>
</dbReference>
<evidence type="ECO:0000313" key="3">
    <source>
        <dbReference type="Proteomes" id="UP001628668"/>
    </source>
</evidence>
<name>A0ABW8VVT9_9BACI</name>
<dbReference type="GO" id="GO:0016787">
    <property type="term" value="F:hydrolase activity"/>
    <property type="evidence" value="ECO:0007669"/>
    <property type="project" value="UniProtKB-KW"/>
</dbReference>
<dbReference type="EMBL" id="JBJOSA010000016">
    <property type="protein sequence ID" value="MFL8938380.1"/>
    <property type="molecule type" value="Genomic_DNA"/>
</dbReference>
<feature type="region of interest" description="Disordered" evidence="1">
    <location>
        <begin position="38"/>
        <end position="60"/>
    </location>
</feature>
<gene>
    <name evidence="2" type="ORF">ACKA06_16445</name>
</gene>
<comment type="caution">
    <text evidence="2">The sequence shown here is derived from an EMBL/GenBank/DDBJ whole genome shotgun (WGS) entry which is preliminary data.</text>
</comment>
<evidence type="ECO:0000313" key="2">
    <source>
        <dbReference type="EMBL" id="MFL8938380.1"/>
    </source>
</evidence>
<keyword evidence="3" id="KW-1185">Reference proteome</keyword>
<sequence length="263" mass="29944">MKRFLLTLLTIGGIIFLILGYIYWQDKTSVSTTNKEVSAADIEDAPSEGEKTKETAEQEGSMFYSNWPESAQEDYLAAKENGKPYKVAIVGSTALGKDTNGWSEQLKSALLEKDPDTLNVEIFQYDTITIDFIYSEQSEEVAAYAPDMVLFEPFSLNDNTKGVTVQDNHDSIEIFLRTLKEANEDVTLLLQPTYPLYNATYYPGQVEELQAFAEEKGYTYLNHWEEWPEDETLDDLNGDNEQAPSEEGHKLWADYLIKYFIAE</sequence>